<name>A0A9P6QPD2_9FUNG</name>
<feature type="non-terminal residue" evidence="1">
    <location>
        <position position="1"/>
    </location>
</feature>
<proteinExistence type="predicted"/>
<reference evidence="1" key="1">
    <citation type="journal article" date="2020" name="Fungal Divers.">
        <title>Resolving the Mortierellaceae phylogeny through synthesis of multi-gene phylogenetics and phylogenomics.</title>
        <authorList>
            <person name="Vandepol N."/>
            <person name="Liber J."/>
            <person name="Desiro A."/>
            <person name="Na H."/>
            <person name="Kennedy M."/>
            <person name="Barry K."/>
            <person name="Grigoriev I.V."/>
            <person name="Miller A.N."/>
            <person name="O'Donnell K."/>
            <person name="Stajich J.E."/>
            <person name="Bonito G."/>
        </authorList>
    </citation>
    <scope>NUCLEOTIDE SEQUENCE</scope>
    <source>
        <strain evidence="1">NVP60</strain>
    </source>
</reference>
<accession>A0A9P6QPD2</accession>
<evidence type="ECO:0000313" key="1">
    <source>
        <dbReference type="EMBL" id="KAG0273512.1"/>
    </source>
</evidence>
<keyword evidence="2" id="KW-1185">Reference proteome</keyword>
<dbReference type="OrthoDB" id="10517111at2759"/>
<organism evidence="1 2">
    <name type="scientific">Linnemannia gamsii</name>
    <dbReference type="NCBI Taxonomy" id="64522"/>
    <lineage>
        <taxon>Eukaryota</taxon>
        <taxon>Fungi</taxon>
        <taxon>Fungi incertae sedis</taxon>
        <taxon>Mucoromycota</taxon>
        <taxon>Mortierellomycotina</taxon>
        <taxon>Mortierellomycetes</taxon>
        <taxon>Mortierellales</taxon>
        <taxon>Mortierellaceae</taxon>
        <taxon>Linnemannia</taxon>
    </lineage>
</organism>
<protein>
    <submittedName>
        <fullName evidence="1">Uncharacterized protein</fullName>
    </submittedName>
</protein>
<sequence length="76" mass="8755">QKEKITECARLKFNIKDTLITLRDAWPDKKFEYGRVHAAFRKAKEEMRKVTLKLSGFSEAADMLKLLQDKAGEDPG</sequence>
<dbReference type="Proteomes" id="UP000823405">
    <property type="component" value="Unassembled WGS sequence"/>
</dbReference>
<dbReference type="AlphaFoldDB" id="A0A9P6QPD2"/>
<dbReference type="EMBL" id="JAAAIN010005659">
    <property type="protein sequence ID" value="KAG0273512.1"/>
    <property type="molecule type" value="Genomic_DNA"/>
</dbReference>
<comment type="caution">
    <text evidence="1">The sequence shown here is derived from an EMBL/GenBank/DDBJ whole genome shotgun (WGS) entry which is preliminary data.</text>
</comment>
<gene>
    <name evidence="1" type="ORF">BGZ97_010689</name>
</gene>
<feature type="non-terminal residue" evidence="1">
    <location>
        <position position="76"/>
    </location>
</feature>
<evidence type="ECO:0000313" key="2">
    <source>
        <dbReference type="Proteomes" id="UP000823405"/>
    </source>
</evidence>